<reference evidence="1" key="1">
    <citation type="submission" date="2020-05" db="UniProtKB">
        <authorList>
            <consortium name="EnsemblMetazoa"/>
        </authorList>
    </citation>
    <scope>IDENTIFICATION</scope>
    <source>
        <strain evidence="1">Yale</strain>
    </source>
</reference>
<dbReference type="VEuPathDB" id="VectorBase:GMOY004664"/>
<sequence length="76" mass="9376">MILSLQVWWKLLKNCSTIAMSIMKDKKFSECTDNVSFIEWLFVHWKESKHRFDEFWYTCRQRLARTEFAGLTECFW</sequence>
<protein>
    <submittedName>
        <fullName evidence="1">Uncharacterized protein</fullName>
    </submittedName>
</protein>
<organism evidence="1 2">
    <name type="scientific">Glossina morsitans morsitans</name>
    <name type="common">Savannah tsetse fly</name>
    <dbReference type="NCBI Taxonomy" id="37546"/>
    <lineage>
        <taxon>Eukaryota</taxon>
        <taxon>Metazoa</taxon>
        <taxon>Ecdysozoa</taxon>
        <taxon>Arthropoda</taxon>
        <taxon>Hexapoda</taxon>
        <taxon>Insecta</taxon>
        <taxon>Pterygota</taxon>
        <taxon>Neoptera</taxon>
        <taxon>Endopterygota</taxon>
        <taxon>Diptera</taxon>
        <taxon>Brachycera</taxon>
        <taxon>Muscomorpha</taxon>
        <taxon>Hippoboscoidea</taxon>
        <taxon>Glossinidae</taxon>
        <taxon>Glossina</taxon>
    </lineage>
</organism>
<evidence type="ECO:0000313" key="2">
    <source>
        <dbReference type="Proteomes" id="UP000092444"/>
    </source>
</evidence>
<keyword evidence="2" id="KW-1185">Reference proteome</keyword>
<dbReference type="EnsemblMetazoa" id="GMOY004664-RA">
    <property type="protein sequence ID" value="GMOY004664-PA"/>
    <property type="gene ID" value="GMOY004664"/>
</dbReference>
<accession>A0A1B0FLD3</accession>
<proteinExistence type="predicted"/>
<dbReference type="EMBL" id="CCAG010022749">
    <property type="status" value="NOT_ANNOTATED_CDS"/>
    <property type="molecule type" value="Genomic_DNA"/>
</dbReference>
<dbReference type="Proteomes" id="UP000092444">
    <property type="component" value="Unassembled WGS sequence"/>
</dbReference>
<dbReference type="AlphaFoldDB" id="A0A1B0FLD3"/>
<evidence type="ECO:0000313" key="1">
    <source>
        <dbReference type="EnsemblMetazoa" id="GMOY004664-PA"/>
    </source>
</evidence>
<name>A0A1B0FLD3_GLOMM</name>